<dbReference type="AlphaFoldDB" id="A0A5B7I543"/>
<proteinExistence type="predicted"/>
<organism evidence="1 2">
    <name type="scientific">Portunus trituberculatus</name>
    <name type="common">Swimming crab</name>
    <name type="synonym">Neptunus trituberculatus</name>
    <dbReference type="NCBI Taxonomy" id="210409"/>
    <lineage>
        <taxon>Eukaryota</taxon>
        <taxon>Metazoa</taxon>
        <taxon>Ecdysozoa</taxon>
        <taxon>Arthropoda</taxon>
        <taxon>Crustacea</taxon>
        <taxon>Multicrustacea</taxon>
        <taxon>Malacostraca</taxon>
        <taxon>Eumalacostraca</taxon>
        <taxon>Eucarida</taxon>
        <taxon>Decapoda</taxon>
        <taxon>Pleocyemata</taxon>
        <taxon>Brachyura</taxon>
        <taxon>Eubrachyura</taxon>
        <taxon>Portunoidea</taxon>
        <taxon>Portunidae</taxon>
        <taxon>Portuninae</taxon>
        <taxon>Portunus</taxon>
    </lineage>
</organism>
<keyword evidence="2" id="KW-1185">Reference proteome</keyword>
<reference evidence="1 2" key="1">
    <citation type="submission" date="2019-05" db="EMBL/GenBank/DDBJ databases">
        <title>Another draft genome of Portunus trituberculatus and its Hox gene families provides insights of decapod evolution.</title>
        <authorList>
            <person name="Jeong J.-H."/>
            <person name="Song I."/>
            <person name="Kim S."/>
            <person name="Choi T."/>
            <person name="Kim D."/>
            <person name="Ryu S."/>
            <person name="Kim W."/>
        </authorList>
    </citation>
    <scope>NUCLEOTIDE SEQUENCE [LARGE SCALE GENOMIC DNA]</scope>
    <source>
        <tissue evidence="1">Muscle</tissue>
    </source>
</reference>
<evidence type="ECO:0000313" key="1">
    <source>
        <dbReference type="EMBL" id="MPC79670.1"/>
    </source>
</evidence>
<gene>
    <name evidence="1" type="primary">harbi1_1</name>
    <name evidence="1" type="ORF">E2C01_074207</name>
</gene>
<dbReference type="Proteomes" id="UP000324222">
    <property type="component" value="Unassembled WGS sequence"/>
</dbReference>
<dbReference type="EMBL" id="VSRR010051735">
    <property type="protein sequence ID" value="MPC79670.1"/>
    <property type="molecule type" value="Genomic_DNA"/>
</dbReference>
<evidence type="ECO:0000313" key="2">
    <source>
        <dbReference type="Proteomes" id="UP000324222"/>
    </source>
</evidence>
<comment type="caution">
    <text evidence="1">The sequence shown here is derived from an EMBL/GenBank/DDBJ whole genome shotgun (WGS) entry which is preliminary data.</text>
</comment>
<accession>A0A5B7I543</accession>
<name>A0A5B7I543_PORTR</name>
<sequence>MACYHDRAMRRERQFRDRLDPLALNDTELMTKYCFPRQGLISQIREMEPLLQRRTRRSHAIPAHTQVLLARRIFARGSFQNVIGDTADKQKT</sequence>
<protein>
    <submittedName>
        <fullName evidence="1">Putative nuclease HARBI1</fullName>
    </submittedName>
</protein>